<proteinExistence type="predicted"/>
<sequence>MIINTTELQKFFEIMESKNLSFSEIIALINGKIADNEPLLSTDEINLTVDYNKTPEQAVADGNYDYKNSGINGKKFPISPEMIGKKVDIAGKLFHFHREISSEDAISEMDKKGYRPATLMELLALGAAHPELQREFLVIALGSIWHLSSVIRCVPCLRVGGSGRELNLRCFGVAWVALDRFFGVRK</sequence>
<protein>
    <submittedName>
        <fullName evidence="1">Uncharacterized protein</fullName>
    </submittedName>
</protein>
<dbReference type="Proteomes" id="UP000228900">
    <property type="component" value="Unassembled WGS sequence"/>
</dbReference>
<organism evidence="1 2">
    <name type="scientific">Candidatus Falkowbacteria bacterium CG10_big_fil_rev_8_21_14_0_10_39_9</name>
    <dbReference type="NCBI Taxonomy" id="1974566"/>
    <lineage>
        <taxon>Bacteria</taxon>
        <taxon>Candidatus Falkowiibacteriota</taxon>
    </lineage>
</organism>
<accession>A0A2M6WQT3</accession>
<evidence type="ECO:0000313" key="1">
    <source>
        <dbReference type="EMBL" id="PIT95094.1"/>
    </source>
</evidence>
<reference evidence="2" key="1">
    <citation type="submission" date="2017-09" db="EMBL/GenBank/DDBJ databases">
        <title>Depth-based differentiation of microbial function through sediment-hosted aquifers and enrichment of novel symbionts in the deep terrestrial subsurface.</title>
        <authorList>
            <person name="Probst A.J."/>
            <person name="Ladd B."/>
            <person name="Jarett J.K."/>
            <person name="Geller-Mcgrath D.E."/>
            <person name="Sieber C.M.K."/>
            <person name="Emerson J.B."/>
            <person name="Anantharaman K."/>
            <person name="Thomas B.C."/>
            <person name="Malmstrom R."/>
            <person name="Stieglmeier M."/>
            <person name="Klingl A."/>
            <person name="Woyke T."/>
            <person name="Ryan C.M."/>
            <person name="Banfield J.F."/>
        </authorList>
    </citation>
    <scope>NUCLEOTIDE SEQUENCE [LARGE SCALE GENOMIC DNA]</scope>
</reference>
<comment type="caution">
    <text evidence="1">The sequence shown here is derived from an EMBL/GenBank/DDBJ whole genome shotgun (WGS) entry which is preliminary data.</text>
</comment>
<evidence type="ECO:0000313" key="2">
    <source>
        <dbReference type="Proteomes" id="UP000228900"/>
    </source>
</evidence>
<name>A0A2M6WQT3_9BACT</name>
<dbReference type="AlphaFoldDB" id="A0A2M6WQT3"/>
<dbReference type="EMBL" id="PFAQ01000018">
    <property type="protein sequence ID" value="PIT95094.1"/>
    <property type="molecule type" value="Genomic_DNA"/>
</dbReference>
<gene>
    <name evidence="1" type="ORF">COT98_01065</name>
</gene>